<dbReference type="GO" id="GO:0006388">
    <property type="term" value="P:tRNA splicing, via endonucleolytic cleavage and ligation"/>
    <property type="evidence" value="ECO:0007669"/>
    <property type="project" value="TreeGrafter"/>
</dbReference>
<dbReference type="AlphaFoldDB" id="A0A5J4UJJ4"/>
<dbReference type="Proteomes" id="UP000324800">
    <property type="component" value="Unassembled WGS sequence"/>
</dbReference>
<accession>A0A5J4UJJ4</accession>
<reference evidence="2 3" key="1">
    <citation type="submission" date="2019-03" db="EMBL/GenBank/DDBJ databases">
        <title>Single cell metagenomics reveals metabolic interactions within the superorganism composed of flagellate Streblomastix strix and complex community of Bacteroidetes bacteria on its surface.</title>
        <authorList>
            <person name="Treitli S.C."/>
            <person name="Kolisko M."/>
            <person name="Husnik F."/>
            <person name="Keeling P."/>
            <person name="Hampl V."/>
        </authorList>
    </citation>
    <scope>NUCLEOTIDE SEQUENCE [LARGE SCALE GENOMIC DNA]</scope>
    <source>
        <strain evidence="2">ST1C</strain>
    </source>
</reference>
<evidence type="ECO:0000313" key="3">
    <source>
        <dbReference type="Proteomes" id="UP000324800"/>
    </source>
</evidence>
<dbReference type="GO" id="GO:0005634">
    <property type="term" value="C:nucleus"/>
    <property type="evidence" value="ECO:0007669"/>
    <property type="project" value="TreeGrafter"/>
</dbReference>
<proteinExistence type="predicted"/>
<gene>
    <name evidence="2" type="ORF">EZS28_034068</name>
</gene>
<dbReference type="InterPro" id="IPR027417">
    <property type="entry name" value="P-loop_NTPase"/>
</dbReference>
<feature type="domain" description="Clp1 C-terminal" evidence="1">
    <location>
        <begin position="194"/>
        <end position="307"/>
    </location>
</feature>
<dbReference type="Gene3D" id="3.40.50.300">
    <property type="entry name" value="P-loop containing nucleotide triphosphate hydrolases"/>
    <property type="match status" value="1"/>
</dbReference>
<dbReference type="EMBL" id="SNRW01015411">
    <property type="protein sequence ID" value="KAA6370404.1"/>
    <property type="molecule type" value="Genomic_DNA"/>
</dbReference>
<sequence length="311" mass="35404">MHPKIKNIPNCIGNLKECEMKVLKTLHYLDLEFWQLVELTVGNRGTICTPGTIGAAVIDKQIEIDDDEGIKLHIEEIKALHINVVICIGSDIVLDNITNDLVSEGAQVTSPSLQTQQQLQSQSQSSSSSYSQIQLPVKKINWNIHVVSCSLSQGIQKRTNEQRKELREQRFLHYFEGPQRNLDIHLITHKHLDKAQFFQIRSTRDAQNFNSSALPLTLMNAKQINSDELRKIDSPKDFFDIYPNRIVAVLNEISPNEKGSVPHSIFGLVRVESIDPAKNEYTLWQPAPGNLPMYPNNRFVIGEIDWNYKLV</sequence>
<dbReference type="Pfam" id="PF06807">
    <property type="entry name" value="Clp1"/>
    <property type="match status" value="1"/>
</dbReference>
<dbReference type="InterPro" id="IPR045116">
    <property type="entry name" value="Clp1/Grc3"/>
</dbReference>
<comment type="caution">
    <text evidence="2">The sequence shown here is derived from an EMBL/GenBank/DDBJ whole genome shotgun (WGS) entry which is preliminary data.</text>
</comment>
<protein>
    <recommendedName>
        <fullName evidence="1">Clp1 C-terminal domain-containing protein</fullName>
    </recommendedName>
</protein>
<dbReference type="InterPro" id="IPR010655">
    <property type="entry name" value="Clp1_C"/>
</dbReference>
<dbReference type="PANTHER" id="PTHR12755:SF6">
    <property type="entry name" value="POLYRIBONUCLEOTIDE 5'-HYDROXYL-KINASE CLP1"/>
    <property type="match status" value="1"/>
</dbReference>
<name>A0A5J4UJJ4_9EUKA</name>
<organism evidence="2 3">
    <name type="scientific">Streblomastix strix</name>
    <dbReference type="NCBI Taxonomy" id="222440"/>
    <lineage>
        <taxon>Eukaryota</taxon>
        <taxon>Metamonada</taxon>
        <taxon>Preaxostyla</taxon>
        <taxon>Oxymonadida</taxon>
        <taxon>Streblomastigidae</taxon>
        <taxon>Streblomastix</taxon>
    </lineage>
</organism>
<dbReference type="GO" id="GO:0031124">
    <property type="term" value="P:mRNA 3'-end processing"/>
    <property type="evidence" value="ECO:0007669"/>
    <property type="project" value="InterPro"/>
</dbReference>
<evidence type="ECO:0000259" key="1">
    <source>
        <dbReference type="Pfam" id="PF06807"/>
    </source>
</evidence>
<dbReference type="GO" id="GO:0051731">
    <property type="term" value="F:polynucleotide 5'-hydroxyl-kinase activity"/>
    <property type="evidence" value="ECO:0007669"/>
    <property type="project" value="InterPro"/>
</dbReference>
<dbReference type="PANTHER" id="PTHR12755">
    <property type="entry name" value="CLEAVAGE/POLYADENYLATION FACTOR IA SUBUNIT CLP1P"/>
    <property type="match status" value="1"/>
</dbReference>
<evidence type="ECO:0000313" key="2">
    <source>
        <dbReference type="EMBL" id="KAA6370404.1"/>
    </source>
</evidence>